<dbReference type="AlphaFoldDB" id="A0A0M3HHR4"/>
<sequence length="161" mass="18975">MENLKLVSRECFLSFSRIYHRLYLDGDVITVVQFLPRVDQEQSSEVTEKHNYKYLFQVPDSDEYITSTTTFKYHNLDSLNWSLLDTQLQYRNVPRLFKDDMKCFATRYFQPALIFGPCYPTGQIWPETGQGRVQKVWCVSLRAIALMERAGSSITVPFWLH</sequence>
<name>A0A0M3HHR4_ASCLU</name>
<reference evidence="2" key="1">
    <citation type="submission" date="2017-02" db="UniProtKB">
        <authorList>
            <consortium name="WormBaseParasite"/>
        </authorList>
    </citation>
    <scope>IDENTIFICATION</scope>
</reference>
<keyword evidence="1" id="KW-1185">Reference proteome</keyword>
<organism evidence="1 2">
    <name type="scientific">Ascaris lumbricoides</name>
    <name type="common">Giant roundworm</name>
    <dbReference type="NCBI Taxonomy" id="6252"/>
    <lineage>
        <taxon>Eukaryota</taxon>
        <taxon>Metazoa</taxon>
        <taxon>Ecdysozoa</taxon>
        <taxon>Nematoda</taxon>
        <taxon>Chromadorea</taxon>
        <taxon>Rhabditida</taxon>
        <taxon>Spirurina</taxon>
        <taxon>Ascaridomorpha</taxon>
        <taxon>Ascaridoidea</taxon>
        <taxon>Ascarididae</taxon>
        <taxon>Ascaris</taxon>
    </lineage>
</organism>
<protein>
    <submittedName>
        <fullName evidence="2">Uncharacterized protein</fullName>
    </submittedName>
</protein>
<evidence type="ECO:0000313" key="2">
    <source>
        <dbReference type="WBParaSite" id="ALUE_0000105901-mRNA-1"/>
    </source>
</evidence>
<dbReference type="WBParaSite" id="ALUE_0000105901-mRNA-1">
    <property type="protein sequence ID" value="ALUE_0000105901-mRNA-1"/>
    <property type="gene ID" value="ALUE_0000105901"/>
</dbReference>
<evidence type="ECO:0000313" key="1">
    <source>
        <dbReference type="Proteomes" id="UP000036681"/>
    </source>
</evidence>
<dbReference type="Proteomes" id="UP000036681">
    <property type="component" value="Unplaced"/>
</dbReference>
<proteinExistence type="predicted"/>
<accession>A0A0M3HHR4</accession>